<proteinExistence type="predicted"/>
<feature type="region of interest" description="Disordered" evidence="1">
    <location>
        <begin position="276"/>
        <end position="296"/>
    </location>
</feature>
<feature type="compositionally biased region" description="Low complexity" evidence="1">
    <location>
        <begin position="281"/>
        <end position="294"/>
    </location>
</feature>
<evidence type="ECO:0000313" key="2">
    <source>
        <dbReference type="EMBL" id="KJR85554.1"/>
    </source>
</evidence>
<dbReference type="KEGG" id="ssck:SPSK_09244"/>
<comment type="caution">
    <text evidence="2">The sequence shown here is derived from an EMBL/GenBank/DDBJ whole genome shotgun (WGS) entry which is preliminary data.</text>
</comment>
<feature type="region of interest" description="Disordered" evidence="1">
    <location>
        <begin position="196"/>
        <end position="237"/>
    </location>
</feature>
<sequence length="428" mass="46925">MASKSPKDIRALRRSSRLGSSHRNDEGIKSTVQASPRRTTGQLRLPTPVASTTKRRVKRTTTASRRSKSKRPAKGSARNCTESDASLDPSNHDHESLSPTDCAYCSPTTDHTRCLHNRGKPRPPKSPGSYLGPDVVLQSVETARKNVDAPMSGHQIGNEEQWHNVDNIVSILSKTREKDQASRTISKPFVNILPKPASSTDLHSDADTEMLSPSCTYPPSHQLPQQTASHPVLQPSQDPHVRFVNTFPDSYTSESTAKWKKKLALCEPLVIPQFRPPTIVPGSPSSNSPQSPRPMAMPSLYSHSHFSDQSAMSTTPGVFVSSQLQYPTPTGLRTQHTYQLKDLSTSVGANSMYSVPSSANAISWYGSERSVASDVYPTGRQNIAMWSENSGQGKPSSMPEAYLQPPTPILRARELPDYTKFPPPASFM</sequence>
<dbReference type="RefSeq" id="XP_016588230.1">
    <property type="nucleotide sequence ID" value="XM_016735820.1"/>
</dbReference>
<feature type="compositionally biased region" description="Basic residues" evidence="1">
    <location>
        <begin position="53"/>
        <end position="73"/>
    </location>
</feature>
<accession>A0A0F2M8Z7</accession>
<dbReference type="EMBL" id="AXCR01000007">
    <property type="protein sequence ID" value="KJR85554.1"/>
    <property type="molecule type" value="Genomic_DNA"/>
</dbReference>
<feature type="compositionally biased region" description="Polar residues" evidence="1">
    <location>
        <begin position="30"/>
        <end position="42"/>
    </location>
</feature>
<gene>
    <name evidence="2" type="ORF">SPSK_09244</name>
</gene>
<feature type="compositionally biased region" description="Polar residues" evidence="1">
    <location>
        <begin position="211"/>
        <end position="237"/>
    </location>
</feature>
<protein>
    <submittedName>
        <fullName evidence="2">Uncharacterized protein</fullName>
    </submittedName>
</protein>
<dbReference type="AlphaFoldDB" id="A0A0F2M8Z7"/>
<feature type="compositionally biased region" description="Basic and acidic residues" evidence="1">
    <location>
        <begin position="1"/>
        <end position="11"/>
    </location>
</feature>
<dbReference type="GeneID" id="27671097"/>
<evidence type="ECO:0000256" key="1">
    <source>
        <dbReference type="SAM" id="MobiDB-lite"/>
    </source>
</evidence>
<name>A0A0F2M8Z7_SPOSC</name>
<reference evidence="2 3" key="2">
    <citation type="journal article" date="2015" name="Eukaryot. Cell">
        <title>Asexual propagation of a virulent clone complex in a human and feline outbreak of sporotrichosis.</title>
        <authorList>
            <person name="Teixeira Mde M."/>
            <person name="Rodrigues A.M."/>
            <person name="Tsui C.K."/>
            <person name="de Almeida L.G."/>
            <person name="Van Diepeningen A.D."/>
            <person name="van den Ende B.G."/>
            <person name="Fernandes G.F."/>
            <person name="Kano R."/>
            <person name="Hamelin R.C."/>
            <person name="Lopes-Bezerra L.M."/>
            <person name="Vasconcelos A.T."/>
            <person name="de Hoog S."/>
            <person name="de Camargo Z.P."/>
            <person name="Felipe M.S."/>
        </authorList>
    </citation>
    <scope>NUCLEOTIDE SEQUENCE [LARGE SCALE GENOMIC DNA]</scope>
    <source>
        <strain evidence="2 3">1099-18</strain>
    </source>
</reference>
<reference evidence="2 3" key="1">
    <citation type="journal article" date="2014" name="BMC Genomics">
        <title>Comparative genomics of the major fungal agents of human and animal Sporotrichosis: Sporothrix schenckii and Sporothrix brasiliensis.</title>
        <authorList>
            <person name="Teixeira M.M."/>
            <person name="de Almeida L.G."/>
            <person name="Kubitschek-Barreira P."/>
            <person name="Alves F.L."/>
            <person name="Kioshima E.S."/>
            <person name="Abadio A.K."/>
            <person name="Fernandes L."/>
            <person name="Derengowski L.S."/>
            <person name="Ferreira K.S."/>
            <person name="Souza R.C."/>
            <person name="Ruiz J.C."/>
            <person name="de Andrade N.C."/>
            <person name="Paes H.C."/>
            <person name="Nicola A.M."/>
            <person name="Albuquerque P."/>
            <person name="Gerber A.L."/>
            <person name="Martins V.P."/>
            <person name="Peconick L.D."/>
            <person name="Neto A.V."/>
            <person name="Chaucanez C.B."/>
            <person name="Silva P.A."/>
            <person name="Cunha O.L."/>
            <person name="de Oliveira F.F."/>
            <person name="dos Santos T.C."/>
            <person name="Barros A.L."/>
            <person name="Soares M.A."/>
            <person name="de Oliveira L.M."/>
            <person name="Marini M.M."/>
            <person name="Villalobos-Duno H."/>
            <person name="Cunha M.M."/>
            <person name="de Hoog S."/>
            <person name="da Silveira J.F."/>
            <person name="Henrissat B."/>
            <person name="Nino-Vega G.A."/>
            <person name="Cisalpino P.S."/>
            <person name="Mora-Montes H.M."/>
            <person name="Almeida S.R."/>
            <person name="Stajich J.E."/>
            <person name="Lopes-Bezerra L.M."/>
            <person name="Vasconcelos A.T."/>
            <person name="Felipe M.S."/>
        </authorList>
    </citation>
    <scope>NUCLEOTIDE SEQUENCE [LARGE SCALE GENOMIC DNA]</scope>
    <source>
        <strain evidence="2 3">1099-18</strain>
    </source>
</reference>
<dbReference type="Proteomes" id="UP000033710">
    <property type="component" value="Unassembled WGS sequence"/>
</dbReference>
<dbReference type="VEuPathDB" id="FungiDB:SPSK_09244"/>
<dbReference type="OrthoDB" id="10563213at2759"/>
<evidence type="ECO:0000313" key="3">
    <source>
        <dbReference type="Proteomes" id="UP000033710"/>
    </source>
</evidence>
<organism evidence="2 3">
    <name type="scientific">Sporothrix schenckii 1099-18</name>
    <dbReference type="NCBI Taxonomy" id="1397361"/>
    <lineage>
        <taxon>Eukaryota</taxon>
        <taxon>Fungi</taxon>
        <taxon>Dikarya</taxon>
        <taxon>Ascomycota</taxon>
        <taxon>Pezizomycotina</taxon>
        <taxon>Sordariomycetes</taxon>
        <taxon>Sordariomycetidae</taxon>
        <taxon>Ophiostomatales</taxon>
        <taxon>Ophiostomataceae</taxon>
        <taxon>Sporothrix</taxon>
    </lineage>
</organism>
<feature type="region of interest" description="Disordered" evidence="1">
    <location>
        <begin position="1"/>
        <end position="99"/>
    </location>
</feature>